<protein>
    <submittedName>
        <fullName evidence="1">Uncharacterized protein</fullName>
    </submittedName>
</protein>
<dbReference type="EMBL" id="OMOR01000001">
    <property type="protein sequence ID" value="SPH22721.1"/>
    <property type="molecule type" value="Genomic_DNA"/>
</dbReference>
<gene>
    <name evidence="1" type="ORF">ASD8599_03466</name>
</gene>
<evidence type="ECO:0000313" key="1">
    <source>
        <dbReference type="EMBL" id="SPH22721.1"/>
    </source>
</evidence>
<proteinExistence type="predicted"/>
<dbReference type="RefSeq" id="WP_108829633.1">
    <property type="nucleotide sequence ID" value="NZ_OMOR01000001.1"/>
</dbReference>
<dbReference type="Proteomes" id="UP000244880">
    <property type="component" value="Unassembled WGS sequence"/>
</dbReference>
<keyword evidence="2" id="KW-1185">Reference proteome</keyword>
<organism evidence="1 2">
    <name type="scientific">Ascidiaceihabitans donghaensis</name>
    <dbReference type="NCBI Taxonomy" id="1510460"/>
    <lineage>
        <taxon>Bacteria</taxon>
        <taxon>Pseudomonadati</taxon>
        <taxon>Pseudomonadota</taxon>
        <taxon>Alphaproteobacteria</taxon>
        <taxon>Rhodobacterales</taxon>
        <taxon>Paracoccaceae</taxon>
        <taxon>Ascidiaceihabitans</taxon>
    </lineage>
</organism>
<evidence type="ECO:0000313" key="2">
    <source>
        <dbReference type="Proteomes" id="UP000244880"/>
    </source>
</evidence>
<dbReference type="AlphaFoldDB" id="A0A2R8BI68"/>
<reference evidence="1 2" key="1">
    <citation type="submission" date="2018-03" db="EMBL/GenBank/DDBJ databases">
        <authorList>
            <person name="Keele B.F."/>
        </authorList>
    </citation>
    <scope>NUCLEOTIDE SEQUENCE [LARGE SCALE GENOMIC DNA]</scope>
    <source>
        <strain evidence="1 2">CECT 8599</strain>
    </source>
</reference>
<sequence length="140" mass="15687">MTAVLLHHSDWDVPAPSADTSDEMRTLLNTVRLAALKCRSAARSELFEACAVLSMERKAAQNVYVTALIKGLATALPKRPIFFRPGVSDLSFDETWLTSALRCCNEGDWQSVNFLLRSRIAPQHRRNILFLLHGVVGHRK</sequence>
<accession>A0A2R8BI68</accession>
<dbReference type="OrthoDB" id="7854136at2"/>
<name>A0A2R8BI68_9RHOB</name>